<organism evidence="3 4">
    <name type="scientific">Dielma fastidiosa</name>
    <dbReference type="NCBI Taxonomy" id="1034346"/>
    <lineage>
        <taxon>Bacteria</taxon>
        <taxon>Bacillati</taxon>
        <taxon>Bacillota</taxon>
        <taxon>Erysipelotrichia</taxon>
        <taxon>Erysipelotrichales</taxon>
        <taxon>Erysipelotrichaceae</taxon>
        <taxon>Dielma</taxon>
    </lineage>
</organism>
<evidence type="ECO:0008006" key="5">
    <source>
        <dbReference type="Google" id="ProtNLM"/>
    </source>
</evidence>
<keyword evidence="1" id="KW-0812">Transmembrane</keyword>
<dbReference type="Proteomes" id="UP001276902">
    <property type="component" value="Unassembled WGS sequence"/>
</dbReference>
<evidence type="ECO:0000313" key="4">
    <source>
        <dbReference type="Proteomes" id="UP000247612"/>
    </source>
</evidence>
<dbReference type="RefSeq" id="WP_022939137.1">
    <property type="nucleotide sequence ID" value="NZ_BAABZA010000001.1"/>
</dbReference>
<protein>
    <recommendedName>
        <fullName evidence="5">CXXC-20-CXXC protein</fullName>
    </recommendedName>
</protein>
<dbReference type="EMBL" id="QJKH01000007">
    <property type="protein sequence ID" value="PXX78657.1"/>
    <property type="molecule type" value="Genomic_DNA"/>
</dbReference>
<sequence>MKKVIRCDLCDTWIDSKLFSGITHLRCPKCGMRYQLEPASIKRHSMLPIALCLLALFISYRFIDSSQPMLKVIFVLCFSGGGTLIVNRLFLKYGYYQYESGKGDSYHEK</sequence>
<feature type="transmembrane region" description="Helical" evidence="1">
    <location>
        <begin position="69"/>
        <end position="91"/>
    </location>
</feature>
<reference evidence="2" key="2">
    <citation type="submission" date="2022-03" db="EMBL/GenBank/DDBJ databases">
        <title>First case of bacteraemia caused by Dielma fastidiosa in a patient hospitalised with diverticulitis.</title>
        <authorList>
            <person name="Forman-Ankjaer B."/>
            <person name="Hvid-Jensen F."/>
            <person name="Kobel C.M."/>
            <person name="Greve T."/>
        </authorList>
    </citation>
    <scope>NUCLEOTIDE SEQUENCE</scope>
    <source>
        <strain evidence="2">AUH_DF_2021</strain>
    </source>
</reference>
<accession>A0A2V2FFY9</accession>
<proteinExistence type="predicted"/>
<dbReference type="Proteomes" id="UP000247612">
    <property type="component" value="Unassembled WGS sequence"/>
</dbReference>
<dbReference type="STRING" id="1034346.GCA_000313565_02854"/>
<reference evidence="3 4" key="1">
    <citation type="submission" date="2018-05" db="EMBL/GenBank/DDBJ databases">
        <title>Genomic Encyclopedia of Type Strains, Phase IV (KMG-IV): sequencing the most valuable type-strain genomes for metagenomic binning, comparative biology and taxonomic classification.</title>
        <authorList>
            <person name="Goeker M."/>
        </authorList>
    </citation>
    <scope>NUCLEOTIDE SEQUENCE [LARGE SCALE GENOMIC DNA]</scope>
    <source>
        <strain evidence="3 4">JC118</strain>
    </source>
</reference>
<dbReference type="EMBL" id="JALDAW010000022">
    <property type="protein sequence ID" value="MDY5169383.1"/>
    <property type="molecule type" value="Genomic_DNA"/>
</dbReference>
<evidence type="ECO:0000313" key="2">
    <source>
        <dbReference type="EMBL" id="MDY5169383.1"/>
    </source>
</evidence>
<dbReference type="OrthoDB" id="1645620at2"/>
<name>A0A2V2FFY9_9FIRM</name>
<keyword evidence="4" id="KW-1185">Reference proteome</keyword>
<evidence type="ECO:0000256" key="1">
    <source>
        <dbReference type="SAM" id="Phobius"/>
    </source>
</evidence>
<keyword evidence="1" id="KW-0472">Membrane</keyword>
<gene>
    <name evidence="3" type="ORF">DES51_107198</name>
    <name evidence="2" type="ORF">MQE39_14780</name>
</gene>
<feature type="transmembrane region" description="Helical" evidence="1">
    <location>
        <begin position="45"/>
        <end position="63"/>
    </location>
</feature>
<comment type="caution">
    <text evidence="3">The sequence shown here is derived from an EMBL/GenBank/DDBJ whole genome shotgun (WGS) entry which is preliminary data.</text>
</comment>
<evidence type="ECO:0000313" key="3">
    <source>
        <dbReference type="EMBL" id="PXX78657.1"/>
    </source>
</evidence>
<dbReference type="AlphaFoldDB" id="A0A2V2FFY9"/>
<keyword evidence="1" id="KW-1133">Transmembrane helix</keyword>
<dbReference type="GeneID" id="94440602"/>